<sequence>MHTEIVASYMQSWLDQDETRFLSLLSPDVLIVESYGPTYRGHAECSAWFRGWHGSPAFGRVTRWELGRCYVDEKRSAVFCEWDFECVYEGKTGGFLGASLYLVRDRLVTELREYKTEREQFRPINLAGRP</sequence>
<accession>A0ABQ5VYZ8</accession>
<organism evidence="2 3">
    <name type="scientific">Devosia nitrariae</name>
    <dbReference type="NCBI Taxonomy" id="2071872"/>
    <lineage>
        <taxon>Bacteria</taxon>
        <taxon>Pseudomonadati</taxon>
        <taxon>Pseudomonadota</taxon>
        <taxon>Alphaproteobacteria</taxon>
        <taxon>Hyphomicrobiales</taxon>
        <taxon>Devosiaceae</taxon>
        <taxon>Devosia</taxon>
    </lineage>
</organism>
<dbReference type="InterPro" id="IPR032710">
    <property type="entry name" value="NTF2-like_dom_sf"/>
</dbReference>
<comment type="caution">
    <text evidence="2">The sequence shown here is derived from an EMBL/GenBank/DDBJ whole genome shotgun (WGS) entry which is preliminary data.</text>
</comment>
<dbReference type="SUPFAM" id="SSF54427">
    <property type="entry name" value="NTF2-like"/>
    <property type="match status" value="1"/>
</dbReference>
<evidence type="ECO:0000259" key="1">
    <source>
        <dbReference type="Pfam" id="PF12680"/>
    </source>
</evidence>
<dbReference type="InterPro" id="IPR037401">
    <property type="entry name" value="SnoaL-like"/>
</dbReference>
<gene>
    <name evidence="2" type="ORF">GCM10010862_01390</name>
</gene>
<proteinExistence type="predicted"/>
<evidence type="ECO:0000313" key="3">
    <source>
        <dbReference type="Proteomes" id="UP001156691"/>
    </source>
</evidence>
<dbReference type="Pfam" id="PF12680">
    <property type="entry name" value="SnoaL_2"/>
    <property type="match status" value="1"/>
</dbReference>
<reference evidence="3" key="1">
    <citation type="journal article" date="2019" name="Int. J. Syst. Evol. Microbiol.">
        <title>The Global Catalogue of Microorganisms (GCM) 10K type strain sequencing project: providing services to taxonomists for standard genome sequencing and annotation.</title>
        <authorList>
            <consortium name="The Broad Institute Genomics Platform"/>
            <consortium name="The Broad Institute Genome Sequencing Center for Infectious Disease"/>
            <person name="Wu L."/>
            <person name="Ma J."/>
        </authorList>
    </citation>
    <scope>NUCLEOTIDE SEQUENCE [LARGE SCALE GENOMIC DNA]</scope>
    <source>
        <strain evidence="3">NBRC 112416</strain>
    </source>
</reference>
<dbReference type="RefSeq" id="WP_284338351.1">
    <property type="nucleotide sequence ID" value="NZ_BSNS01000002.1"/>
</dbReference>
<keyword evidence="3" id="KW-1185">Reference proteome</keyword>
<dbReference type="EMBL" id="BSNS01000002">
    <property type="protein sequence ID" value="GLQ52881.1"/>
    <property type="molecule type" value="Genomic_DNA"/>
</dbReference>
<dbReference type="Proteomes" id="UP001156691">
    <property type="component" value="Unassembled WGS sequence"/>
</dbReference>
<protein>
    <recommendedName>
        <fullName evidence="1">SnoaL-like domain-containing protein</fullName>
    </recommendedName>
</protein>
<feature type="domain" description="SnoaL-like" evidence="1">
    <location>
        <begin position="6"/>
        <end position="110"/>
    </location>
</feature>
<name>A0ABQ5VYZ8_9HYPH</name>
<dbReference type="Gene3D" id="3.10.450.50">
    <property type="match status" value="1"/>
</dbReference>
<evidence type="ECO:0000313" key="2">
    <source>
        <dbReference type="EMBL" id="GLQ52881.1"/>
    </source>
</evidence>